<gene>
    <name evidence="2" type="ORF">ABID14_001826</name>
</gene>
<dbReference type="EMBL" id="JBEPMA010000017">
    <property type="protein sequence ID" value="MET3618188.1"/>
    <property type="molecule type" value="Genomic_DNA"/>
</dbReference>
<dbReference type="Proteomes" id="UP001549162">
    <property type="component" value="Unassembled WGS sequence"/>
</dbReference>
<comment type="caution">
    <text evidence="2">The sequence shown here is derived from an EMBL/GenBank/DDBJ whole genome shotgun (WGS) entry which is preliminary data.</text>
</comment>
<keyword evidence="3" id="KW-1185">Reference proteome</keyword>
<dbReference type="RefSeq" id="WP_354369278.1">
    <property type="nucleotide sequence ID" value="NZ_JBEPMA010000017.1"/>
</dbReference>
<organism evidence="2 3">
    <name type="scientific">Peptoniphilus olsenii</name>
    <dbReference type="NCBI Taxonomy" id="411570"/>
    <lineage>
        <taxon>Bacteria</taxon>
        <taxon>Bacillati</taxon>
        <taxon>Bacillota</taxon>
        <taxon>Tissierellia</taxon>
        <taxon>Tissierellales</taxon>
        <taxon>Peptoniphilaceae</taxon>
        <taxon>Peptoniphilus</taxon>
    </lineage>
</organism>
<feature type="signal peptide" evidence="1">
    <location>
        <begin position="1"/>
        <end position="24"/>
    </location>
</feature>
<feature type="chain" id="PRO_5046436063" description="Peptidase C39-like domain-containing protein" evidence="1">
    <location>
        <begin position="25"/>
        <end position="409"/>
    </location>
</feature>
<keyword evidence="1" id="KW-0732">Signal</keyword>
<sequence>MKKVFSSLIVILIMLIQLSTNVFASSSIDYNSELKSRSTLNSDNYISDNSVSKSDTKEIYLDSREAVSIATDFIESFYLTNDDLYSTKNEVEVLSFKNIDNIPLYDVDSNLNAYFLLLPKNKYCIVDARKDGYGVLESGDNDELLQKIHCFESNEKLFYVFPSIIFTEEELKEYIKNNSIDNPETLILPKPSEEINDFRKEIPSINRYGNEVVQLTNESNFVNVANRYYGGNQSWFSEEKLKNKGCGIVAAANIANHLSKYVGGYDSLYRYKDLSKSSFLNHMYDVEKYLSPTIIGIPSLSYFEDGFESFAKSRGVNVSAYWSDNKDTKDSFANYIKSGLRRDCPVAYLQYWNSNQSDYDWHWMTITKYFRNTTNGDRYIAVSTWGERRSLNFNALWDGNLACGVLYFK</sequence>
<evidence type="ECO:0000256" key="1">
    <source>
        <dbReference type="SAM" id="SignalP"/>
    </source>
</evidence>
<evidence type="ECO:0000313" key="3">
    <source>
        <dbReference type="Proteomes" id="UP001549162"/>
    </source>
</evidence>
<accession>A0ABV2JBP3</accession>
<protein>
    <recommendedName>
        <fullName evidence="4">Peptidase C39-like domain-containing protein</fullName>
    </recommendedName>
</protein>
<evidence type="ECO:0000313" key="2">
    <source>
        <dbReference type="EMBL" id="MET3618188.1"/>
    </source>
</evidence>
<proteinExistence type="predicted"/>
<reference evidence="2 3" key="1">
    <citation type="submission" date="2024-06" db="EMBL/GenBank/DDBJ databases">
        <title>Genomic Encyclopedia of Type Strains, Phase IV (KMG-IV): sequencing the most valuable type-strain genomes for metagenomic binning, comparative biology and taxonomic classification.</title>
        <authorList>
            <person name="Goeker M."/>
        </authorList>
    </citation>
    <scope>NUCLEOTIDE SEQUENCE [LARGE SCALE GENOMIC DNA]</scope>
    <source>
        <strain evidence="2 3">DSM 21460</strain>
    </source>
</reference>
<name>A0ABV2JBP3_9FIRM</name>
<evidence type="ECO:0008006" key="4">
    <source>
        <dbReference type="Google" id="ProtNLM"/>
    </source>
</evidence>